<reference evidence="2" key="1">
    <citation type="submission" date="2022-11" db="UniProtKB">
        <authorList>
            <consortium name="WormBaseParasite"/>
        </authorList>
    </citation>
    <scope>IDENTIFICATION</scope>
</reference>
<evidence type="ECO:0000313" key="2">
    <source>
        <dbReference type="WBParaSite" id="PEQ_0000746301-mRNA-1"/>
    </source>
</evidence>
<organism evidence="1 2">
    <name type="scientific">Parascaris equorum</name>
    <name type="common">Equine roundworm</name>
    <dbReference type="NCBI Taxonomy" id="6256"/>
    <lineage>
        <taxon>Eukaryota</taxon>
        <taxon>Metazoa</taxon>
        <taxon>Ecdysozoa</taxon>
        <taxon>Nematoda</taxon>
        <taxon>Chromadorea</taxon>
        <taxon>Rhabditida</taxon>
        <taxon>Spirurina</taxon>
        <taxon>Ascaridomorpha</taxon>
        <taxon>Ascaridoidea</taxon>
        <taxon>Ascarididae</taxon>
        <taxon>Parascaris</taxon>
    </lineage>
</organism>
<evidence type="ECO:0000313" key="1">
    <source>
        <dbReference type="Proteomes" id="UP000887564"/>
    </source>
</evidence>
<dbReference type="AlphaFoldDB" id="A0A914RRK7"/>
<sequence length="77" mass="8686">MAHKMDGERNSGGENNGANFEWALLRSGSVVRQLSRDDTLTIKRADASNDFGVYRYEMKFQDLITSFTSISILVHSE</sequence>
<protein>
    <submittedName>
        <fullName evidence="2">Uncharacterized protein</fullName>
    </submittedName>
</protein>
<dbReference type="Proteomes" id="UP000887564">
    <property type="component" value="Unplaced"/>
</dbReference>
<name>A0A914RRK7_PAREQ</name>
<keyword evidence="1" id="KW-1185">Reference proteome</keyword>
<accession>A0A914RRK7</accession>
<dbReference type="WBParaSite" id="PEQ_0000746301-mRNA-1">
    <property type="protein sequence ID" value="PEQ_0000746301-mRNA-1"/>
    <property type="gene ID" value="PEQ_0000746301"/>
</dbReference>
<proteinExistence type="predicted"/>